<name>A0A6S7J0E1_PARCT</name>
<proteinExistence type="inferred from homology"/>
<dbReference type="GO" id="GO:0016405">
    <property type="term" value="F:CoA-ligase activity"/>
    <property type="evidence" value="ECO:0007669"/>
    <property type="project" value="TreeGrafter"/>
</dbReference>
<evidence type="ECO:0000256" key="1">
    <source>
        <dbReference type="ARBA" id="ARBA00006432"/>
    </source>
</evidence>
<organism evidence="3 4">
    <name type="scientific">Paramuricea clavata</name>
    <name type="common">Red gorgonian</name>
    <name type="synonym">Violescent sea-whip</name>
    <dbReference type="NCBI Taxonomy" id="317549"/>
    <lineage>
        <taxon>Eukaryota</taxon>
        <taxon>Metazoa</taxon>
        <taxon>Cnidaria</taxon>
        <taxon>Anthozoa</taxon>
        <taxon>Octocorallia</taxon>
        <taxon>Malacalcyonacea</taxon>
        <taxon>Plexauridae</taxon>
        <taxon>Paramuricea</taxon>
    </lineage>
</organism>
<evidence type="ECO:0000313" key="4">
    <source>
        <dbReference type="Proteomes" id="UP001152795"/>
    </source>
</evidence>
<dbReference type="InterPro" id="IPR045851">
    <property type="entry name" value="AMP-bd_C_sf"/>
</dbReference>
<sequence length="108" mass="12035">GKFATSTFHEELDNVKKVAPGELEAILIAHPKIQDAAVIGIPDEECGELPKGFIVAKDMSDEEVHSYLEKNVAHYKKLRGGVERVDEIPKSISGKILRRVLREQELSK</sequence>
<reference evidence="3" key="1">
    <citation type="submission" date="2020-04" db="EMBL/GenBank/DDBJ databases">
        <authorList>
            <person name="Alioto T."/>
            <person name="Alioto T."/>
            <person name="Gomez Garrido J."/>
        </authorList>
    </citation>
    <scope>NUCLEOTIDE SEQUENCE</scope>
    <source>
        <strain evidence="3">A484AB</strain>
    </source>
</reference>
<evidence type="ECO:0000256" key="2">
    <source>
        <dbReference type="ARBA" id="ARBA00022598"/>
    </source>
</evidence>
<dbReference type="SUPFAM" id="SSF56801">
    <property type="entry name" value="Acetyl-CoA synthetase-like"/>
    <property type="match status" value="1"/>
</dbReference>
<dbReference type="InterPro" id="IPR025110">
    <property type="entry name" value="AMP-bd_C"/>
</dbReference>
<gene>
    <name evidence="3" type="ORF">PACLA_8A080482</name>
</gene>
<dbReference type="Pfam" id="PF13193">
    <property type="entry name" value="AMP-binding_C"/>
    <property type="match status" value="1"/>
</dbReference>
<dbReference type="PANTHER" id="PTHR24096">
    <property type="entry name" value="LONG-CHAIN-FATTY-ACID--COA LIGASE"/>
    <property type="match status" value="1"/>
</dbReference>
<keyword evidence="4" id="KW-1185">Reference proteome</keyword>
<feature type="non-terminal residue" evidence="3">
    <location>
        <position position="108"/>
    </location>
</feature>
<comment type="similarity">
    <text evidence="1">Belongs to the ATP-dependent AMP-binding enzyme family.</text>
</comment>
<dbReference type="PANTHER" id="PTHR24096:SF149">
    <property type="entry name" value="AMP-BINDING DOMAIN-CONTAINING PROTEIN-RELATED"/>
    <property type="match status" value="1"/>
</dbReference>
<dbReference type="EMBL" id="CACRXK020012343">
    <property type="protein sequence ID" value="CAB4023150.1"/>
    <property type="molecule type" value="Genomic_DNA"/>
</dbReference>
<dbReference type="FunFam" id="3.30.300.30:FF:000007">
    <property type="entry name" value="4-coumarate--CoA ligase 2"/>
    <property type="match status" value="1"/>
</dbReference>
<dbReference type="Proteomes" id="UP001152795">
    <property type="component" value="Unassembled WGS sequence"/>
</dbReference>
<keyword evidence="2 3" id="KW-0436">Ligase</keyword>
<protein>
    <submittedName>
        <fullName evidence="3">4-coumarate-- ligase 1</fullName>
    </submittedName>
</protein>
<dbReference type="AlphaFoldDB" id="A0A6S7J0E1"/>
<dbReference type="OrthoDB" id="10253869at2759"/>
<dbReference type="Gene3D" id="3.30.300.30">
    <property type="match status" value="1"/>
</dbReference>
<evidence type="ECO:0000313" key="3">
    <source>
        <dbReference type="EMBL" id="CAB4023150.1"/>
    </source>
</evidence>
<accession>A0A6S7J0E1</accession>
<comment type="caution">
    <text evidence="3">The sequence shown here is derived from an EMBL/GenBank/DDBJ whole genome shotgun (WGS) entry which is preliminary data.</text>
</comment>